<evidence type="ECO:0000256" key="6">
    <source>
        <dbReference type="SAM" id="MobiDB-lite"/>
    </source>
</evidence>
<dbReference type="OrthoDB" id="3934549at2759"/>
<proteinExistence type="inferred from homology"/>
<keyword evidence="3 7" id="KW-1133">Transmembrane helix</keyword>
<feature type="transmembrane region" description="Helical" evidence="7">
    <location>
        <begin position="213"/>
        <end position="233"/>
    </location>
</feature>
<comment type="subcellular location">
    <subcellularLocation>
        <location evidence="1">Membrane</location>
        <topology evidence="1">Multi-pass membrane protein</topology>
    </subcellularLocation>
</comment>
<keyword evidence="4 7" id="KW-0472">Membrane</keyword>
<dbReference type="GO" id="GO:0016020">
    <property type="term" value="C:membrane"/>
    <property type="evidence" value="ECO:0007669"/>
    <property type="project" value="UniProtKB-SubCell"/>
</dbReference>
<feature type="transmembrane region" description="Helical" evidence="7">
    <location>
        <begin position="245"/>
        <end position="267"/>
    </location>
</feature>
<accession>A0A6A7B226</accession>
<dbReference type="PANTHER" id="PTHR33048">
    <property type="entry name" value="PTH11-LIKE INTEGRAL MEMBRANE PROTEIN (AFU_ORTHOLOGUE AFUA_5G11245)"/>
    <property type="match status" value="1"/>
</dbReference>
<feature type="compositionally biased region" description="Polar residues" evidence="6">
    <location>
        <begin position="283"/>
        <end position="308"/>
    </location>
</feature>
<feature type="region of interest" description="Disordered" evidence="6">
    <location>
        <begin position="283"/>
        <end position="319"/>
    </location>
</feature>
<evidence type="ECO:0000259" key="8">
    <source>
        <dbReference type="Pfam" id="PF20684"/>
    </source>
</evidence>
<gene>
    <name evidence="9" type="ORF">T440DRAFT_129735</name>
</gene>
<feature type="transmembrane region" description="Helical" evidence="7">
    <location>
        <begin position="20"/>
        <end position="41"/>
    </location>
</feature>
<feature type="domain" description="Rhodopsin" evidence="8">
    <location>
        <begin position="37"/>
        <end position="271"/>
    </location>
</feature>
<name>A0A6A7B226_9PLEO</name>
<dbReference type="EMBL" id="MU006311">
    <property type="protein sequence ID" value="KAF2849550.1"/>
    <property type="molecule type" value="Genomic_DNA"/>
</dbReference>
<dbReference type="InterPro" id="IPR052337">
    <property type="entry name" value="SAT4-like"/>
</dbReference>
<dbReference type="InterPro" id="IPR049326">
    <property type="entry name" value="Rhodopsin_dom_fungi"/>
</dbReference>
<evidence type="ECO:0000256" key="5">
    <source>
        <dbReference type="ARBA" id="ARBA00038359"/>
    </source>
</evidence>
<feature type="transmembrane region" description="Helical" evidence="7">
    <location>
        <begin position="178"/>
        <end position="201"/>
    </location>
</feature>
<feature type="transmembrane region" description="Helical" evidence="7">
    <location>
        <begin position="94"/>
        <end position="119"/>
    </location>
</feature>
<comment type="similarity">
    <text evidence="5">Belongs to the SAT4 family.</text>
</comment>
<keyword evidence="10" id="KW-1185">Reference proteome</keyword>
<protein>
    <recommendedName>
        <fullName evidence="8">Rhodopsin domain-containing protein</fullName>
    </recommendedName>
</protein>
<evidence type="ECO:0000256" key="7">
    <source>
        <dbReference type="SAM" id="Phobius"/>
    </source>
</evidence>
<evidence type="ECO:0000256" key="2">
    <source>
        <dbReference type="ARBA" id="ARBA00022692"/>
    </source>
</evidence>
<dbReference type="AlphaFoldDB" id="A0A6A7B226"/>
<keyword evidence="2 7" id="KW-0812">Transmembrane</keyword>
<organism evidence="9 10">
    <name type="scientific">Plenodomus tracheiphilus IPT5</name>
    <dbReference type="NCBI Taxonomy" id="1408161"/>
    <lineage>
        <taxon>Eukaryota</taxon>
        <taxon>Fungi</taxon>
        <taxon>Dikarya</taxon>
        <taxon>Ascomycota</taxon>
        <taxon>Pezizomycotina</taxon>
        <taxon>Dothideomycetes</taxon>
        <taxon>Pleosporomycetidae</taxon>
        <taxon>Pleosporales</taxon>
        <taxon>Pleosporineae</taxon>
        <taxon>Leptosphaeriaceae</taxon>
        <taxon>Plenodomus</taxon>
    </lineage>
</organism>
<dbReference type="Pfam" id="PF20684">
    <property type="entry name" value="Fung_rhodopsin"/>
    <property type="match status" value="1"/>
</dbReference>
<dbReference type="Proteomes" id="UP000799423">
    <property type="component" value="Unassembled WGS sequence"/>
</dbReference>
<evidence type="ECO:0000256" key="1">
    <source>
        <dbReference type="ARBA" id="ARBA00004141"/>
    </source>
</evidence>
<evidence type="ECO:0000256" key="3">
    <source>
        <dbReference type="ARBA" id="ARBA00022989"/>
    </source>
</evidence>
<feature type="transmembrane region" description="Helical" evidence="7">
    <location>
        <begin position="126"/>
        <end position="151"/>
    </location>
</feature>
<feature type="transmembrane region" description="Helical" evidence="7">
    <location>
        <begin position="53"/>
        <end position="74"/>
    </location>
</feature>
<reference evidence="9" key="1">
    <citation type="submission" date="2020-01" db="EMBL/GenBank/DDBJ databases">
        <authorList>
            <consortium name="DOE Joint Genome Institute"/>
            <person name="Haridas S."/>
            <person name="Albert R."/>
            <person name="Binder M."/>
            <person name="Bloem J."/>
            <person name="Labutti K."/>
            <person name="Salamov A."/>
            <person name="Andreopoulos B."/>
            <person name="Baker S.E."/>
            <person name="Barry K."/>
            <person name="Bills G."/>
            <person name="Bluhm B.H."/>
            <person name="Cannon C."/>
            <person name="Castanera R."/>
            <person name="Culley D.E."/>
            <person name="Daum C."/>
            <person name="Ezra D."/>
            <person name="Gonzalez J.B."/>
            <person name="Henrissat B."/>
            <person name="Kuo A."/>
            <person name="Liang C."/>
            <person name="Lipzen A."/>
            <person name="Lutzoni F."/>
            <person name="Magnuson J."/>
            <person name="Mondo S."/>
            <person name="Nolan M."/>
            <person name="Ohm R."/>
            <person name="Pangilinan J."/>
            <person name="Park H.-J."/>
            <person name="Ramirez L."/>
            <person name="Alfaro M."/>
            <person name="Sun H."/>
            <person name="Tritt A."/>
            <person name="Yoshinaga Y."/>
            <person name="Zwiers L.-H."/>
            <person name="Turgeon B.G."/>
            <person name="Goodwin S.B."/>
            <person name="Spatafora J.W."/>
            <person name="Crous P.W."/>
            <person name="Grigoriev I.V."/>
        </authorList>
    </citation>
    <scope>NUCLEOTIDE SEQUENCE</scope>
    <source>
        <strain evidence="9">IPT5</strain>
    </source>
</reference>
<sequence>MSSVKPPNPLPPDHSVGHILLTLTCILTAFTIVTTVLRIWARHGRRALGWDDYAIIVCCILATVRTGIQILSVANGNGRHRWYLTPHQYQYVAFLTWLTQLFLFTNIALLKCSICMLILRIKNERVLRYCLTAMMVGLVLTNLWPIIILLAECDPVKKYWKPQTPGKCWPTKVRIYSIYLQVAYSVVTDLICALLPIVVLWNIKISTPTKFGVCGLMSLGLIATAVALVRASSLGTKTADLSYDYCIAAIWANTELHLGIIATNLALSRMIWSFLRGTGNSTTNNTPRYASGSNLSRAGYVKSSNNRSQYDKDGLGMDTRASVDNASQASQIPLDPIIKRTTSVHVRTAPVEGTEESKETLSNWKYTARPSPHDEIHPSQAI</sequence>
<evidence type="ECO:0000313" key="10">
    <source>
        <dbReference type="Proteomes" id="UP000799423"/>
    </source>
</evidence>
<dbReference type="PANTHER" id="PTHR33048:SF96">
    <property type="entry name" value="INTEGRAL MEMBRANE PROTEIN"/>
    <property type="match status" value="1"/>
</dbReference>
<evidence type="ECO:0000313" key="9">
    <source>
        <dbReference type="EMBL" id="KAF2849550.1"/>
    </source>
</evidence>
<evidence type="ECO:0000256" key="4">
    <source>
        <dbReference type="ARBA" id="ARBA00023136"/>
    </source>
</evidence>